<evidence type="ECO:0000256" key="3">
    <source>
        <dbReference type="ARBA" id="ARBA00023015"/>
    </source>
</evidence>
<dbReference type="SUPFAM" id="SSF52172">
    <property type="entry name" value="CheY-like"/>
    <property type="match status" value="1"/>
</dbReference>
<dbReference type="Gene3D" id="3.40.50.300">
    <property type="entry name" value="P-loop containing nucleotide triphosphate hydrolases"/>
    <property type="match status" value="1"/>
</dbReference>
<evidence type="ECO:0000256" key="2">
    <source>
        <dbReference type="ARBA" id="ARBA00022840"/>
    </source>
</evidence>
<dbReference type="PANTHER" id="PTHR32071:SF113">
    <property type="entry name" value="ALGINATE BIOSYNTHESIS TRANSCRIPTIONAL REGULATORY PROTEIN ALGB"/>
    <property type="match status" value="1"/>
</dbReference>
<keyword evidence="6" id="KW-0804">Transcription</keyword>
<dbReference type="InterPro" id="IPR058031">
    <property type="entry name" value="AAA_lid_NorR"/>
</dbReference>
<evidence type="ECO:0000256" key="1">
    <source>
        <dbReference type="ARBA" id="ARBA00022741"/>
    </source>
</evidence>
<evidence type="ECO:0000256" key="4">
    <source>
        <dbReference type="ARBA" id="ARBA00023125"/>
    </source>
</evidence>
<evidence type="ECO:0000256" key="5">
    <source>
        <dbReference type="ARBA" id="ARBA00023159"/>
    </source>
</evidence>
<dbReference type="Gene3D" id="1.10.8.60">
    <property type="match status" value="1"/>
</dbReference>
<dbReference type="PROSITE" id="PS00688">
    <property type="entry name" value="SIGMA54_INTERACT_3"/>
    <property type="match status" value="1"/>
</dbReference>
<dbReference type="InterPro" id="IPR027417">
    <property type="entry name" value="P-loop_NTPase"/>
</dbReference>
<evidence type="ECO:0000256" key="7">
    <source>
        <dbReference type="PROSITE-ProRule" id="PRU00169"/>
    </source>
</evidence>
<keyword evidence="4" id="KW-0238">DNA-binding</keyword>
<keyword evidence="7" id="KW-0597">Phosphoprotein</keyword>
<protein>
    <recommendedName>
        <fullName evidence="12">Sigma-54-dependent Fis family transcriptional regulator</fullName>
    </recommendedName>
</protein>
<evidence type="ECO:0008006" key="12">
    <source>
        <dbReference type="Google" id="ProtNLM"/>
    </source>
</evidence>
<dbReference type="GO" id="GO:0000160">
    <property type="term" value="P:phosphorelay signal transduction system"/>
    <property type="evidence" value="ECO:0007669"/>
    <property type="project" value="InterPro"/>
</dbReference>
<keyword evidence="5" id="KW-0010">Activator</keyword>
<dbReference type="Pfam" id="PF25601">
    <property type="entry name" value="AAA_lid_14"/>
    <property type="match status" value="1"/>
</dbReference>
<dbReference type="CDD" id="cd00009">
    <property type="entry name" value="AAA"/>
    <property type="match status" value="1"/>
</dbReference>
<evidence type="ECO:0000313" key="10">
    <source>
        <dbReference type="EMBL" id="OGG56831.1"/>
    </source>
</evidence>
<evidence type="ECO:0000256" key="6">
    <source>
        <dbReference type="ARBA" id="ARBA00023163"/>
    </source>
</evidence>
<proteinExistence type="predicted"/>
<feature type="domain" description="Response regulatory" evidence="9">
    <location>
        <begin position="5"/>
        <end position="118"/>
    </location>
</feature>
<dbReference type="InterPro" id="IPR025943">
    <property type="entry name" value="Sigma_54_int_dom_ATP-bd_2"/>
</dbReference>
<dbReference type="SMART" id="SM00448">
    <property type="entry name" value="REC"/>
    <property type="match status" value="1"/>
</dbReference>
<dbReference type="Pfam" id="PF02954">
    <property type="entry name" value="HTH_8"/>
    <property type="match status" value="1"/>
</dbReference>
<keyword evidence="2" id="KW-0067">ATP-binding</keyword>
<dbReference type="AlphaFoldDB" id="A0A1F6D668"/>
<gene>
    <name evidence="10" type="ORF">A3F84_10565</name>
</gene>
<dbReference type="SMART" id="SM00382">
    <property type="entry name" value="AAA"/>
    <property type="match status" value="1"/>
</dbReference>
<sequence length="465" mass="52275">MPKKHILIVDDEALMRDSLEAALSRQYRVDVAKDGKTAIATMDGADYDLVLSDLRMPGFSGMEVLRAARQKLPDAKVVMMTAHGSLENHVECMKEGAFIYVMKPFSPDEIEMVIEKALDYQRLSVENRQLRSELESRYNLGSLIGRSPCMEEVLELVRTVAASRSTALVTGESGTGKELVARAVHYNSPRKDGPFVTINCAALPKELIESELFGHERGAFTSAIRQTRGRFELADGGTLLLDEISEIDLSLQAKLLRVLQEREFERVGGHEPIRVDVRIVATTNRDLQKEVQKGRFREDLFYRLNVIPIQIPPLRDRKDDIPALVAHFLEKYARENGKPVAGISEKAMNLLMDYDWPGNVRELENAVERAVVICKEAQIDERHLPPDLLTRRSPGASEDGLRVGLTVHEVERMLIFKTLDAHRGNRTAAARVLGISSRTLRNKINEYRQMNLLPDSLKKNGDAGQ</sequence>
<dbReference type="SUPFAM" id="SSF52540">
    <property type="entry name" value="P-loop containing nucleoside triphosphate hydrolases"/>
    <property type="match status" value="1"/>
</dbReference>
<evidence type="ECO:0000259" key="8">
    <source>
        <dbReference type="PROSITE" id="PS50045"/>
    </source>
</evidence>
<dbReference type="PROSITE" id="PS00676">
    <property type="entry name" value="SIGMA54_INTERACT_2"/>
    <property type="match status" value="1"/>
</dbReference>
<dbReference type="InterPro" id="IPR001789">
    <property type="entry name" value="Sig_transdc_resp-reg_receiver"/>
</dbReference>
<dbReference type="InterPro" id="IPR003593">
    <property type="entry name" value="AAA+_ATPase"/>
</dbReference>
<dbReference type="Gene3D" id="1.10.10.60">
    <property type="entry name" value="Homeodomain-like"/>
    <property type="match status" value="1"/>
</dbReference>
<organism evidence="10 11">
    <name type="scientific">Handelsmanbacteria sp. (strain RIFCSPLOWO2_12_FULL_64_10)</name>
    <dbReference type="NCBI Taxonomy" id="1817868"/>
    <lineage>
        <taxon>Bacteria</taxon>
        <taxon>Candidatus Handelsmaniibacteriota</taxon>
    </lineage>
</organism>
<dbReference type="InterPro" id="IPR009057">
    <property type="entry name" value="Homeodomain-like_sf"/>
</dbReference>
<dbReference type="PROSITE" id="PS50110">
    <property type="entry name" value="RESPONSE_REGULATORY"/>
    <property type="match status" value="1"/>
</dbReference>
<keyword evidence="1" id="KW-0547">Nucleotide-binding</keyword>
<comment type="caution">
    <text evidence="10">The sequence shown here is derived from an EMBL/GenBank/DDBJ whole genome shotgun (WGS) entry which is preliminary data.</text>
</comment>
<dbReference type="FunFam" id="1.10.8.60:FF:000014">
    <property type="entry name" value="DNA-binding transcriptional regulator NtrC"/>
    <property type="match status" value="1"/>
</dbReference>
<dbReference type="EMBL" id="MFKF01000023">
    <property type="protein sequence ID" value="OGG56831.1"/>
    <property type="molecule type" value="Genomic_DNA"/>
</dbReference>
<keyword evidence="3" id="KW-0805">Transcription regulation</keyword>
<dbReference type="InterPro" id="IPR002078">
    <property type="entry name" value="Sigma_54_int"/>
</dbReference>
<dbReference type="PROSITE" id="PS50045">
    <property type="entry name" value="SIGMA54_INTERACT_4"/>
    <property type="match status" value="1"/>
</dbReference>
<dbReference type="Pfam" id="PF00158">
    <property type="entry name" value="Sigma54_activat"/>
    <property type="match status" value="1"/>
</dbReference>
<dbReference type="GO" id="GO:0043565">
    <property type="term" value="F:sequence-specific DNA binding"/>
    <property type="evidence" value="ECO:0007669"/>
    <property type="project" value="InterPro"/>
</dbReference>
<dbReference type="GO" id="GO:0005524">
    <property type="term" value="F:ATP binding"/>
    <property type="evidence" value="ECO:0007669"/>
    <property type="project" value="UniProtKB-KW"/>
</dbReference>
<evidence type="ECO:0000259" key="9">
    <source>
        <dbReference type="PROSITE" id="PS50110"/>
    </source>
</evidence>
<accession>A0A1F6D668</accession>
<dbReference type="PRINTS" id="PR01590">
    <property type="entry name" value="HTHFIS"/>
</dbReference>
<dbReference type="Gene3D" id="3.40.50.2300">
    <property type="match status" value="1"/>
</dbReference>
<reference evidence="10 11" key="1">
    <citation type="journal article" date="2016" name="Nat. Commun.">
        <title>Thousands of microbial genomes shed light on interconnected biogeochemical processes in an aquifer system.</title>
        <authorList>
            <person name="Anantharaman K."/>
            <person name="Brown C.T."/>
            <person name="Hug L.A."/>
            <person name="Sharon I."/>
            <person name="Castelle C.J."/>
            <person name="Probst A.J."/>
            <person name="Thomas B.C."/>
            <person name="Singh A."/>
            <person name="Wilkins M.J."/>
            <person name="Karaoz U."/>
            <person name="Brodie E.L."/>
            <person name="Williams K.H."/>
            <person name="Hubbard S.S."/>
            <person name="Banfield J.F."/>
        </authorList>
    </citation>
    <scope>NUCLEOTIDE SEQUENCE [LARGE SCALE GENOMIC DNA]</scope>
    <source>
        <strain evidence="11">RIFCSPLOWO2_12_FULL_64_10</strain>
    </source>
</reference>
<dbReference type="InterPro" id="IPR011006">
    <property type="entry name" value="CheY-like_superfamily"/>
</dbReference>
<dbReference type="FunFam" id="3.40.50.300:FF:000006">
    <property type="entry name" value="DNA-binding transcriptional regulator NtrC"/>
    <property type="match status" value="1"/>
</dbReference>
<feature type="modified residue" description="4-aspartylphosphate" evidence="7">
    <location>
        <position position="53"/>
    </location>
</feature>
<dbReference type="PANTHER" id="PTHR32071">
    <property type="entry name" value="TRANSCRIPTIONAL REGULATORY PROTEIN"/>
    <property type="match status" value="1"/>
</dbReference>
<dbReference type="InterPro" id="IPR002197">
    <property type="entry name" value="HTH_Fis"/>
</dbReference>
<name>A0A1F6D668_HANXR</name>
<dbReference type="SUPFAM" id="SSF46689">
    <property type="entry name" value="Homeodomain-like"/>
    <property type="match status" value="1"/>
</dbReference>
<evidence type="ECO:0000313" key="11">
    <source>
        <dbReference type="Proteomes" id="UP000178606"/>
    </source>
</evidence>
<dbReference type="GO" id="GO:0006355">
    <property type="term" value="P:regulation of DNA-templated transcription"/>
    <property type="evidence" value="ECO:0007669"/>
    <property type="project" value="InterPro"/>
</dbReference>
<dbReference type="Proteomes" id="UP000178606">
    <property type="component" value="Unassembled WGS sequence"/>
</dbReference>
<feature type="domain" description="Sigma-54 factor interaction" evidence="8">
    <location>
        <begin position="143"/>
        <end position="372"/>
    </location>
</feature>
<dbReference type="Pfam" id="PF00072">
    <property type="entry name" value="Response_reg"/>
    <property type="match status" value="1"/>
</dbReference>
<dbReference type="InterPro" id="IPR025944">
    <property type="entry name" value="Sigma_54_int_dom_CS"/>
</dbReference>